<organism evidence="1 2">
    <name type="scientific">Equus caballus</name>
    <name type="common">Horse</name>
    <dbReference type="NCBI Taxonomy" id="9796"/>
    <lineage>
        <taxon>Eukaryota</taxon>
        <taxon>Metazoa</taxon>
        <taxon>Chordata</taxon>
        <taxon>Craniata</taxon>
        <taxon>Vertebrata</taxon>
        <taxon>Euteleostomi</taxon>
        <taxon>Mammalia</taxon>
        <taxon>Eutheria</taxon>
        <taxon>Laurasiatheria</taxon>
        <taxon>Perissodactyla</taxon>
        <taxon>Equidae</taxon>
        <taxon>Equus</taxon>
    </lineage>
</organism>
<evidence type="ECO:0000313" key="1">
    <source>
        <dbReference type="Ensembl" id="ENSECAP00000065264.1"/>
    </source>
</evidence>
<reference evidence="1" key="3">
    <citation type="submission" date="2025-09" db="UniProtKB">
        <authorList>
            <consortium name="Ensembl"/>
        </authorList>
    </citation>
    <scope>IDENTIFICATION</scope>
    <source>
        <strain evidence="1">Thoroughbred</strain>
    </source>
</reference>
<reference evidence="1" key="2">
    <citation type="submission" date="2025-08" db="UniProtKB">
        <authorList>
            <consortium name="Ensembl"/>
        </authorList>
    </citation>
    <scope>IDENTIFICATION</scope>
    <source>
        <strain evidence="1">Thoroughbred</strain>
    </source>
</reference>
<accession>A0A9L0RMZ8</accession>
<name>A0A9L0RMZ8_HORSE</name>
<proteinExistence type="predicted"/>
<keyword evidence="2" id="KW-1185">Reference proteome</keyword>
<dbReference type="GeneTree" id="ENSGT00940000158995"/>
<dbReference type="Ensembl" id="ENSECAT00000122661.1">
    <property type="protein sequence ID" value="ENSECAP00000065264.1"/>
    <property type="gene ID" value="ENSECAG00000025028.4"/>
</dbReference>
<dbReference type="Proteomes" id="UP000002281">
    <property type="component" value="Chromosome 7"/>
</dbReference>
<sequence length="140" mass="14786">MTTGECCHLPGSLCDCSGSPSFSKIVEATGLGPPQYVAQVTSRDGRLLSTVIRALDGPRLALTNLNQDRCQSSSLCVRKIVAELTSVPVSLYFICGTPPQRGLTSGARSTPGIRTCEPRAAEREHANLTIVPPGQPLNHG</sequence>
<protein>
    <submittedName>
        <fullName evidence="1">Membrane associated ring-CH-type finger 2</fullName>
    </submittedName>
</protein>
<gene>
    <name evidence="1" type="primary">MARCHF2</name>
</gene>
<dbReference type="AlphaFoldDB" id="A0A9L0RMZ8"/>
<reference evidence="1 2" key="1">
    <citation type="journal article" date="2009" name="Science">
        <title>Genome sequence, comparative analysis, and population genetics of the domestic horse.</title>
        <authorList>
            <consortium name="Broad Institute Genome Sequencing Platform"/>
            <consortium name="Broad Institute Whole Genome Assembly Team"/>
            <person name="Wade C.M."/>
            <person name="Giulotto E."/>
            <person name="Sigurdsson S."/>
            <person name="Zoli M."/>
            <person name="Gnerre S."/>
            <person name="Imsland F."/>
            <person name="Lear T.L."/>
            <person name="Adelson D.L."/>
            <person name="Bailey E."/>
            <person name="Bellone R.R."/>
            <person name="Bloecker H."/>
            <person name="Distl O."/>
            <person name="Edgar R.C."/>
            <person name="Garber M."/>
            <person name="Leeb T."/>
            <person name="Mauceli E."/>
            <person name="MacLeod J.N."/>
            <person name="Penedo M.C.T."/>
            <person name="Raison J.M."/>
            <person name="Sharpe T."/>
            <person name="Vogel J."/>
            <person name="Andersson L."/>
            <person name="Antczak D.F."/>
            <person name="Biagi T."/>
            <person name="Binns M.M."/>
            <person name="Chowdhary B.P."/>
            <person name="Coleman S.J."/>
            <person name="Della Valle G."/>
            <person name="Fryc S."/>
            <person name="Guerin G."/>
            <person name="Hasegawa T."/>
            <person name="Hill E.W."/>
            <person name="Jurka J."/>
            <person name="Kiialainen A."/>
            <person name="Lindgren G."/>
            <person name="Liu J."/>
            <person name="Magnani E."/>
            <person name="Mickelson J.R."/>
            <person name="Murray J."/>
            <person name="Nergadze S.G."/>
            <person name="Onofrio R."/>
            <person name="Pedroni S."/>
            <person name="Piras M.F."/>
            <person name="Raudsepp T."/>
            <person name="Rocchi M."/>
            <person name="Roeed K.H."/>
            <person name="Ryder O.A."/>
            <person name="Searle S."/>
            <person name="Skow L."/>
            <person name="Swinburne J.E."/>
            <person name="Syvaenen A.C."/>
            <person name="Tozaki T."/>
            <person name="Valberg S.J."/>
            <person name="Vaudin M."/>
            <person name="White J.R."/>
            <person name="Zody M.C."/>
            <person name="Lander E.S."/>
            <person name="Lindblad-Toh K."/>
        </authorList>
    </citation>
    <scope>NUCLEOTIDE SEQUENCE [LARGE SCALE GENOMIC DNA]</scope>
    <source>
        <strain evidence="1 2">Thoroughbred</strain>
    </source>
</reference>
<evidence type="ECO:0000313" key="2">
    <source>
        <dbReference type="Proteomes" id="UP000002281"/>
    </source>
</evidence>